<keyword evidence="2" id="KW-1185">Reference proteome</keyword>
<evidence type="ECO:0000313" key="2">
    <source>
        <dbReference type="Proteomes" id="UP001140949"/>
    </source>
</evidence>
<name>A0AAX6F264_IRIPA</name>
<gene>
    <name evidence="1" type="ORF">M6B38_159200</name>
</gene>
<dbReference type="Proteomes" id="UP001140949">
    <property type="component" value="Unassembled WGS sequence"/>
</dbReference>
<protein>
    <submittedName>
        <fullName evidence="1">Uncharacterized protein</fullName>
    </submittedName>
</protein>
<dbReference type="EMBL" id="JANAVB010032489">
    <property type="protein sequence ID" value="KAJ6810404.1"/>
    <property type="molecule type" value="Genomic_DNA"/>
</dbReference>
<reference evidence="1" key="2">
    <citation type="submission" date="2023-04" db="EMBL/GenBank/DDBJ databases">
        <authorList>
            <person name="Bruccoleri R.E."/>
            <person name="Oakeley E.J."/>
            <person name="Faust A.-M."/>
            <person name="Dessus-Babus S."/>
            <person name="Altorfer M."/>
            <person name="Burckhardt D."/>
            <person name="Oertli M."/>
            <person name="Naumann U."/>
            <person name="Petersen F."/>
            <person name="Wong J."/>
        </authorList>
    </citation>
    <scope>NUCLEOTIDE SEQUENCE</scope>
    <source>
        <strain evidence="1">GSM-AAB239-AS_SAM_17_03QT</strain>
        <tissue evidence="1">Leaf</tissue>
    </source>
</reference>
<organism evidence="1 2">
    <name type="scientific">Iris pallida</name>
    <name type="common">Sweet iris</name>
    <dbReference type="NCBI Taxonomy" id="29817"/>
    <lineage>
        <taxon>Eukaryota</taxon>
        <taxon>Viridiplantae</taxon>
        <taxon>Streptophyta</taxon>
        <taxon>Embryophyta</taxon>
        <taxon>Tracheophyta</taxon>
        <taxon>Spermatophyta</taxon>
        <taxon>Magnoliopsida</taxon>
        <taxon>Liliopsida</taxon>
        <taxon>Asparagales</taxon>
        <taxon>Iridaceae</taxon>
        <taxon>Iridoideae</taxon>
        <taxon>Irideae</taxon>
        <taxon>Iris</taxon>
    </lineage>
</organism>
<dbReference type="AlphaFoldDB" id="A0AAX6F264"/>
<comment type="caution">
    <text evidence="1">The sequence shown here is derived from an EMBL/GenBank/DDBJ whole genome shotgun (WGS) entry which is preliminary data.</text>
</comment>
<evidence type="ECO:0000313" key="1">
    <source>
        <dbReference type="EMBL" id="KAJ6810404.1"/>
    </source>
</evidence>
<accession>A0AAX6F264</accession>
<reference evidence="1" key="1">
    <citation type="journal article" date="2023" name="GigaByte">
        <title>Genome assembly of the bearded iris, Iris pallida Lam.</title>
        <authorList>
            <person name="Bruccoleri R.E."/>
            <person name="Oakeley E.J."/>
            <person name="Faust A.M.E."/>
            <person name="Altorfer M."/>
            <person name="Dessus-Babus S."/>
            <person name="Burckhardt D."/>
            <person name="Oertli M."/>
            <person name="Naumann U."/>
            <person name="Petersen F."/>
            <person name="Wong J."/>
        </authorList>
    </citation>
    <scope>NUCLEOTIDE SEQUENCE</scope>
    <source>
        <strain evidence="1">GSM-AAB239-AS_SAM_17_03QT</strain>
    </source>
</reference>
<proteinExistence type="predicted"/>
<sequence>MSYGVDPNSPILLLHGLRLEAVDGRHVGWRRQESQTHHCCLTGRCRIHGRGAEEANDRGCRLDQEDPD</sequence>